<reference evidence="4" key="2">
    <citation type="submission" date="2022-06" db="UniProtKB">
        <authorList>
            <consortium name="EnsemblMetazoa"/>
        </authorList>
    </citation>
    <scope>IDENTIFICATION</scope>
    <source>
        <strain evidence="4">PS312</strain>
    </source>
</reference>
<keyword evidence="5" id="KW-1185">Reference proteome</keyword>
<dbReference type="GO" id="GO:0005886">
    <property type="term" value="C:plasma membrane"/>
    <property type="evidence" value="ECO:0000318"/>
    <property type="project" value="GO_Central"/>
</dbReference>
<dbReference type="GO" id="GO:0008474">
    <property type="term" value="F:palmitoyl-(protein) hydrolase activity"/>
    <property type="evidence" value="ECO:0000318"/>
    <property type="project" value="GO_Central"/>
</dbReference>
<sequence>MASIVVSDLEPASAQTSATSVISETASSTSSRRTRAHRSNLSVLIDELNREVRSNSEESVTETRTTSGAEPQTSNWTKIVNVLKAMGTVCSVTCPPMPNRIVRKVAFHPPPKNSGYRLQLDSEQHRFTESAKEVVGKPFKLVPTPMRGLTHHDYAWIMERITATTIKSPHGNDLVVIKVRSRLPPASESMRKQIVLMTQPNSSDLGHFLQPHCINFVQVADSIGLDMYAFDYSGFGYSTGYPSERHIYADTLAVFEHVNKENPDLSIVLLGYSIGTAAAVDVAYRKTLAVQHTNPPPLSGMILVAPFTSAIRLLSSQPTKESTCCFDPFSNSSKISNIDLPILIIHGTDDSMVPLEHGTALAQRLRQPLAPFIVQGADHQTVFGVNPSTFPRMSSFVRNETLVGKSCVDSQPAVRSVIETRTEKSVPVVSRCPSVESLAQPTPIIAPATPVPPKATPVPVARSSKAATPLKTAQESLRKIQRKTATPLKTARAASPSPFVASAYYPCHTPIELAEIEMMQRKIAALE</sequence>
<accession>A0A2A6CGU8</accession>
<feature type="region of interest" description="Disordered" evidence="1">
    <location>
        <begin position="446"/>
        <end position="473"/>
    </location>
</feature>
<accession>A0A8R1URU5</accession>
<evidence type="ECO:0000313" key="5">
    <source>
        <dbReference type="Proteomes" id="UP000005239"/>
    </source>
</evidence>
<dbReference type="InterPro" id="IPR022742">
    <property type="entry name" value="Hydrolase_4"/>
</dbReference>
<dbReference type="SUPFAM" id="SSF53474">
    <property type="entry name" value="alpha/beta-Hydrolases"/>
    <property type="match status" value="1"/>
</dbReference>
<dbReference type="PANTHER" id="PTHR12277:SF39">
    <property type="entry name" value="SERINE AMINOPEPTIDASE S33 DOMAIN-CONTAINING PROTEIN"/>
    <property type="match status" value="1"/>
</dbReference>
<dbReference type="InterPro" id="IPR013595">
    <property type="entry name" value="Pept_S33_TAP-like_C"/>
</dbReference>
<feature type="region of interest" description="Disordered" evidence="1">
    <location>
        <begin position="1"/>
        <end position="38"/>
    </location>
</feature>
<organism evidence="4 5">
    <name type="scientific">Pristionchus pacificus</name>
    <name type="common">Parasitic nematode worm</name>
    <dbReference type="NCBI Taxonomy" id="54126"/>
    <lineage>
        <taxon>Eukaryota</taxon>
        <taxon>Metazoa</taxon>
        <taxon>Ecdysozoa</taxon>
        <taxon>Nematoda</taxon>
        <taxon>Chromadorea</taxon>
        <taxon>Rhabditida</taxon>
        <taxon>Rhabditina</taxon>
        <taxon>Diplogasteromorpha</taxon>
        <taxon>Diplogasteroidea</taxon>
        <taxon>Neodiplogasteridae</taxon>
        <taxon>Pristionchus</taxon>
    </lineage>
</organism>
<dbReference type="PANTHER" id="PTHR12277">
    <property type="entry name" value="ALPHA/BETA HYDROLASE DOMAIN-CONTAINING PROTEIN"/>
    <property type="match status" value="1"/>
</dbReference>
<reference evidence="5" key="1">
    <citation type="journal article" date="2008" name="Nat. Genet.">
        <title>The Pristionchus pacificus genome provides a unique perspective on nematode lifestyle and parasitism.</title>
        <authorList>
            <person name="Dieterich C."/>
            <person name="Clifton S.W."/>
            <person name="Schuster L.N."/>
            <person name="Chinwalla A."/>
            <person name="Delehaunty K."/>
            <person name="Dinkelacker I."/>
            <person name="Fulton L."/>
            <person name="Fulton R."/>
            <person name="Godfrey J."/>
            <person name="Minx P."/>
            <person name="Mitreva M."/>
            <person name="Roeseler W."/>
            <person name="Tian H."/>
            <person name="Witte H."/>
            <person name="Yang S.P."/>
            <person name="Wilson R.K."/>
            <person name="Sommer R.J."/>
        </authorList>
    </citation>
    <scope>NUCLEOTIDE SEQUENCE [LARGE SCALE GENOMIC DNA]</scope>
    <source>
        <strain evidence="5">PS312</strain>
    </source>
</reference>
<dbReference type="EnsemblMetazoa" id="PPA39218.1">
    <property type="protein sequence ID" value="PPA39218.1"/>
    <property type="gene ID" value="WBGene00277587"/>
</dbReference>
<dbReference type="GO" id="GO:0010008">
    <property type="term" value="C:endosome membrane"/>
    <property type="evidence" value="ECO:0000318"/>
    <property type="project" value="GO_Central"/>
</dbReference>
<dbReference type="Pfam" id="PF08386">
    <property type="entry name" value="Abhydrolase_4"/>
    <property type="match status" value="1"/>
</dbReference>
<name>A0A2A6CGU8_PRIPA</name>
<feature type="domain" description="Serine aminopeptidase S33" evidence="3">
    <location>
        <begin position="223"/>
        <end position="309"/>
    </location>
</feature>
<dbReference type="Gene3D" id="3.40.50.1820">
    <property type="entry name" value="alpha/beta hydrolase"/>
    <property type="match status" value="1"/>
</dbReference>
<dbReference type="Proteomes" id="UP000005239">
    <property type="component" value="Unassembled WGS sequence"/>
</dbReference>
<evidence type="ECO:0000313" key="4">
    <source>
        <dbReference type="EnsemblMetazoa" id="PPA39218.1"/>
    </source>
</evidence>
<evidence type="ECO:0000259" key="2">
    <source>
        <dbReference type="Pfam" id="PF08386"/>
    </source>
</evidence>
<protein>
    <submittedName>
        <fullName evidence="4">Hydrolase</fullName>
    </submittedName>
</protein>
<feature type="region of interest" description="Disordered" evidence="1">
    <location>
        <begin position="51"/>
        <end position="72"/>
    </location>
</feature>
<gene>
    <name evidence="4" type="primary">WBGene00277587</name>
</gene>
<feature type="domain" description="Peptidase S33 tripeptidyl aminopeptidase-like C-terminal" evidence="2">
    <location>
        <begin position="324"/>
        <end position="402"/>
    </location>
</feature>
<evidence type="ECO:0000256" key="1">
    <source>
        <dbReference type="SAM" id="MobiDB-lite"/>
    </source>
</evidence>
<evidence type="ECO:0000259" key="3">
    <source>
        <dbReference type="Pfam" id="PF12146"/>
    </source>
</evidence>
<proteinExistence type="predicted"/>
<feature type="compositionally biased region" description="Low complexity" evidence="1">
    <location>
        <begin position="16"/>
        <end position="31"/>
    </location>
</feature>
<dbReference type="AlphaFoldDB" id="A0A2A6CGU8"/>
<dbReference type="InterPro" id="IPR029058">
    <property type="entry name" value="AB_hydrolase_fold"/>
</dbReference>
<dbReference type="Pfam" id="PF12146">
    <property type="entry name" value="Hydrolase_4"/>
    <property type="match status" value="1"/>
</dbReference>